<evidence type="ECO:0000256" key="1">
    <source>
        <dbReference type="SAM" id="Coils"/>
    </source>
</evidence>
<sequence length="407" mass="47263">MRKDFLLFLTAATLLQADWKSDMLEQGTELYNNAKNKTVTLYKELKPAAPGKKESKEAHMNALWDTLLPQLEEGLDYTDKLEKAPESAWIGSDKKDIQEDIDKVFNKIINTLVEDDFMAYKKEINSLEQDILANKNTVAFYREKKISAPLQSSIKTTKADYAAKIEALQEENRQYQARITQVKGKLIRQFSDIGVTLTPEQINVLLSRVDGDDIIQMALMMDVLKHITSQIMVLMKENHEDLGYAKKYYGLHLVTLELVVYIQQKYVDKVDRRYIPKIDAIMFEAQKMVGETQRLADSEISERRRRIYQKNMQTQKLTVHVAELYKQDLITSKISMINAMKITKRNLMLARNTYKTVVLSADLYELISQSRNMFSEVSKIQVPSIVPFENMQIQKKYYELTKLIEKK</sequence>
<dbReference type="GO" id="GO:0016020">
    <property type="term" value="C:membrane"/>
    <property type="evidence" value="ECO:0007669"/>
    <property type="project" value="InterPro"/>
</dbReference>
<feature type="coiled-coil region" evidence="1">
    <location>
        <begin position="158"/>
        <end position="185"/>
    </location>
</feature>
<keyword evidence="1" id="KW-0175">Coiled coil</keyword>
<organism evidence="2">
    <name type="scientific">hydrothermal vent metagenome</name>
    <dbReference type="NCBI Taxonomy" id="652676"/>
    <lineage>
        <taxon>unclassified sequences</taxon>
        <taxon>metagenomes</taxon>
        <taxon>ecological metagenomes</taxon>
    </lineage>
</organism>
<dbReference type="AlphaFoldDB" id="A0A1W1BYX1"/>
<evidence type="ECO:0000313" key="2">
    <source>
        <dbReference type="EMBL" id="SFV58661.1"/>
    </source>
</evidence>
<accession>A0A1W1BYX1</accession>
<dbReference type="GO" id="GO:0016192">
    <property type="term" value="P:vesicle-mediated transport"/>
    <property type="evidence" value="ECO:0007669"/>
    <property type="project" value="InterPro"/>
</dbReference>
<reference evidence="2" key="1">
    <citation type="submission" date="2016-10" db="EMBL/GenBank/DDBJ databases">
        <authorList>
            <person name="de Groot N.N."/>
        </authorList>
    </citation>
    <scope>NUCLEOTIDE SEQUENCE</scope>
</reference>
<protein>
    <submittedName>
        <fullName evidence="2">Uncharacterized protein</fullName>
    </submittedName>
</protein>
<dbReference type="InterPro" id="IPR010989">
    <property type="entry name" value="SNARE"/>
</dbReference>
<name>A0A1W1BYX1_9ZZZZ</name>
<proteinExistence type="predicted"/>
<gene>
    <name evidence="2" type="ORF">MNB_SV-10-988</name>
</gene>
<dbReference type="SUPFAM" id="SSF47661">
    <property type="entry name" value="t-snare proteins"/>
    <property type="match status" value="1"/>
</dbReference>
<dbReference type="EMBL" id="FPHL01000017">
    <property type="protein sequence ID" value="SFV58661.1"/>
    <property type="molecule type" value="Genomic_DNA"/>
</dbReference>